<dbReference type="SUPFAM" id="SSF48403">
    <property type="entry name" value="Ankyrin repeat"/>
    <property type="match status" value="2"/>
</dbReference>
<evidence type="ECO:0000256" key="1">
    <source>
        <dbReference type="ARBA" id="ARBA00022737"/>
    </source>
</evidence>
<feature type="repeat" description="ANK" evidence="3">
    <location>
        <begin position="339"/>
        <end position="371"/>
    </location>
</feature>
<dbReference type="InterPro" id="IPR036770">
    <property type="entry name" value="Ankyrin_rpt-contain_sf"/>
</dbReference>
<dbReference type="SMART" id="SM00248">
    <property type="entry name" value="ANK"/>
    <property type="match status" value="8"/>
</dbReference>
<feature type="repeat" description="ANK" evidence="3">
    <location>
        <begin position="477"/>
        <end position="509"/>
    </location>
</feature>
<dbReference type="AlphaFoldDB" id="F4Q7B7"/>
<dbReference type="PANTHER" id="PTHR24198">
    <property type="entry name" value="ANKYRIN REPEAT AND PROTEIN KINASE DOMAIN-CONTAINING PROTEIN"/>
    <property type="match status" value="1"/>
</dbReference>
<evidence type="ECO:0000313" key="5">
    <source>
        <dbReference type="Proteomes" id="UP000007797"/>
    </source>
</evidence>
<evidence type="ECO:0000313" key="4">
    <source>
        <dbReference type="EMBL" id="EGG16299.1"/>
    </source>
</evidence>
<keyword evidence="2 3" id="KW-0040">ANK repeat</keyword>
<keyword evidence="5" id="KW-1185">Reference proteome</keyword>
<dbReference type="Gene3D" id="1.25.40.20">
    <property type="entry name" value="Ankyrin repeat-containing domain"/>
    <property type="match status" value="2"/>
</dbReference>
<dbReference type="Proteomes" id="UP000007797">
    <property type="component" value="Unassembled WGS sequence"/>
</dbReference>
<accession>F4Q7B7</accession>
<proteinExistence type="predicted"/>
<keyword evidence="1" id="KW-0677">Repeat</keyword>
<protein>
    <recommendedName>
        <fullName evidence="6">Ankyrin repeat-containing protein</fullName>
    </recommendedName>
</protein>
<feature type="repeat" description="ANK" evidence="3">
    <location>
        <begin position="444"/>
        <end position="476"/>
    </location>
</feature>
<reference evidence="5" key="1">
    <citation type="journal article" date="2011" name="Genome Res.">
        <title>Phylogeny-wide analysis of social amoeba genomes highlights ancient origins for complex intercellular communication.</title>
        <authorList>
            <person name="Heidel A.J."/>
            <person name="Lawal H.M."/>
            <person name="Felder M."/>
            <person name="Schilde C."/>
            <person name="Helps N.R."/>
            <person name="Tunggal B."/>
            <person name="Rivero F."/>
            <person name="John U."/>
            <person name="Schleicher M."/>
            <person name="Eichinger L."/>
            <person name="Platzer M."/>
            <person name="Noegel A.A."/>
            <person name="Schaap P."/>
            <person name="Gloeckner G."/>
        </authorList>
    </citation>
    <scope>NUCLEOTIDE SEQUENCE [LARGE SCALE GENOMIC DNA]</scope>
    <source>
        <strain evidence="5">SH3</strain>
    </source>
</reference>
<dbReference type="RefSeq" id="XP_004354683.1">
    <property type="nucleotide sequence ID" value="XM_004354631.1"/>
</dbReference>
<sequence>MIRSNNHILCNIIKDAFKSRLSIVSSSQSQSQSHSQSICYYSTKVMNDRQLQQQLNDGGKKKKKDNKVLMQQHIKSLERTEQLKKNVKLYKENKLKAELRNQLDQRIHGINVKGDLPLGTKKGNTSSPRTKCCPNCISIKQAVANEHLECFDVLVGSNEMNQSRGDTILHAAIENRSLGLVQKILNDESLVKTGILNTPNQHGFAPIHFVAMSMEKELEDIGDAIESVEKKLRLVENVEGDTPLIAAIKDQQMEQVMFLIEVGHADPSRVSQRTNETPLTIATARDAALMVEYLHKMGARDKVGANLTSLHVAAAVQNLAMCRILLGLDPELVNRVDSDGTTAVFLAAQAGNYAHINFFIERGATIDHTIRSMDGDSVSLVCAQTLSNKTEFAAVIEKSKCRVDKEMNKLLEKSIHLAAKAGNTRLLEYLVVDKKCDINDRNRMGETPLMLAVSSRKPSTVRELIRLGANLNQVDGTGKTALHVAAEIGLPVILSILLKAGANPKLKTISSTYSKTPLQLAIDNDNQNVIHILNKL</sequence>
<dbReference type="EMBL" id="GL883024">
    <property type="protein sequence ID" value="EGG16299.1"/>
    <property type="molecule type" value="Genomic_DNA"/>
</dbReference>
<dbReference type="PROSITE" id="PS50088">
    <property type="entry name" value="ANK_REPEAT"/>
    <property type="match status" value="3"/>
</dbReference>
<dbReference type="OrthoDB" id="19040at2759"/>
<dbReference type="KEGG" id="dfa:DFA_09329"/>
<evidence type="ECO:0000256" key="3">
    <source>
        <dbReference type="PROSITE-ProRule" id="PRU00023"/>
    </source>
</evidence>
<dbReference type="GeneID" id="14868404"/>
<dbReference type="STRING" id="1054147.F4Q7B7"/>
<dbReference type="InterPro" id="IPR002110">
    <property type="entry name" value="Ankyrin_rpt"/>
</dbReference>
<dbReference type="PANTHER" id="PTHR24198:SF165">
    <property type="entry name" value="ANKYRIN REPEAT-CONTAINING PROTEIN-RELATED"/>
    <property type="match status" value="1"/>
</dbReference>
<dbReference type="PROSITE" id="PS50297">
    <property type="entry name" value="ANK_REP_REGION"/>
    <property type="match status" value="3"/>
</dbReference>
<gene>
    <name evidence="4" type="ORF">DFA_09329</name>
</gene>
<dbReference type="OMA" id="NSEMIRY"/>
<dbReference type="Pfam" id="PF12796">
    <property type="entry name" value="Ank_2"/>
    <property type="match status" value="2"/>
</dbReference>
<evidence type="ECO:0008006" key="6">
    <source>
        <dbReference type="Google" id="ProtNLM"/>
    </source>
</evidence>
<evidence type="ECO:0000256" key="2">
    <source>
        <dbReference type="ARBA" id="ARBA00023043"/>
    </source>
</evidence>
<name>F4Q7B7_CACFS</name>
<organism evidence="4 5">
    <name type="scientific">Cavenderia fasciculata</name>
    <name type="common">Slime mold</name>
    <name type="synonym">Dictyostelium fasciculatum</name>
    <dbReference type="NCBI Taxonomy" id="261658"/>
    <lineage>
        <taxon>Eukaryota</taxon>
        <taxon>Amoebozoa</taxon>
        <taxon>Evosea</taxon>
        <taxon>Eumycetozoa</taxon>
        <taxon>Dictyostelia</taxon>
        <taxon>Acytosteliales</taxon>
        <taxon>Cavenderiaceae</taxon>
        <taxon>Cavenderia</taxon>
    </lineage>
</organism>